<proteinExistence type="predicted"/>
<dbReference type="Gene3D" id="3.40.50.720">
    <property type="entry name" value="NAD(P)-binding Rossmann-like Domain"/>
    <property type="match status" value="1"/>
</dbReference>
<keyword evidence="3" id="KW-1185">Reference proteome</keyword>
<dbReference type="SUPFAM" id="SSF51735">
    <property type="entry name" value="NAD(P)-binding Rossmann-fold domains"/>
    <property type="match status" value="1"/>
</dbReference>
<dbReference type="Proteomes" id="UP000193244">
    <property type="component" value="Unassembled WGS sequence"/>
</dbReference>
<dbReference type="InterPro" id="IPR001509">
    <property type="entry name" value="Epimerase_deHydtase"/>
</dbReference>
<dbReference type="InterPro" id="IPR050177">
    <property type="entry name" value="Lipid_A_modif_metabolic_enz"/>
</dbReference>
<gene>
    <name evidence="2" type="ORF">SAMN06296010_0381</name>
</gene>
<protein>
    <submittedName>
        <fullName evidence="2">UDP-glucose 4-epimerase</fullName>
    </submittedName>
</protein>
<evidence type="ECO:0000313" key="3">
    <source>
        <dbReference type="Proteomes" id="UP000193244"/>
    </source>
</evidence>
<sequence>MRFVARCLVVGANGFIGSHLVDELVSLGHEVTAFDRFSSQRAVYTSAGVRQVPGDFMNHSDVAEAVAGQQYVFHFVSTTTPATAENDPTLDVRTNIASSIELFQHCVDAGVQKVFFASTGGAIYGNHPGTSFAEDTLPLPVSPYAIGKLAIEGYLRYFGVKYGLESISFRISNPYGPGQRANKKQGVIPIFLSRLAQGLPLTVLGDGSMVRDYLYVGDAVRMIAQTVGRSSSESVYNIGSGSGASVRQLLDVMESVTGREPAVEVKPVPSTFLDRVVLDIERFRSEFGYDTFISLEEGISKTWAQLMETSR</sequence>
<evidence type="ECO:0000313" key="2">
    <source>
        <dbReference type="EMBL" id="SMG12442.1"/>
    </source>
</evidence>
<evidence type="ECO:0000259" key="1">
    <source>
        <dbReference type="Pfam" id="PF01370"/>
    </source>
</evidence>
<organism evidence="2 3">
    <name type="scientific">Agreia pratensis</name>
    <dbReference type="NCBI Taxonomy" id="150121"/>
    <lineage>
        <taxon>Bacteria</taxon>
        <taxon>Bacillati</taxon>
        <taxon>Actinomycetota</taxon>
        <taxon>Actinomycetes</taxon>
        <taxon>Micrococcales</taxon>
        <taxon>Microbacteriaceae</taxon>
        <taxon>Agreia</taxon>
    </lineage>
</organism>
<reference evidence="3" key="1">
    <citation type="submission" date="2017-04" db="EMBL/GenBank/DDBJ databases">
        <authorList>
            <person name="Varghese N."/>
            <person name="Submissions S."/>
        </authorList>
    </citation>
    <scope>NUCLEOTIDE SEQUENCE [LARGE SCALE GENOMIC DNA]</scope>
    <source>
        <strain evidence="3">VKM Ac-2510</strain>
    </source>
</reference>
<dbReference type="STRING" id="150121.SAMN06296010_0381"/>
<dbReference type="AlphaFoldDB" id="A0A1X7ICR8"/>
<feature type="domain" description="NAD-dependent epimerase/dehydratase" evidence="1">
    <location>
        <begin position="8"/>
        <end position="239"/>
    </location>
</feature>
<dbReference type="Pfam" id="PF01370">
    <property type="entry name" value="Epimerase"/>
    <property type="match status" value="1"/>
</dbReference>
<dbReference type="PANTHER" id="PTHR43245:SF13">
    <property type="entry name" value="UDP-D-APIOSE_UDP-D-XYLOSE SYNTHASE 2"/>
    <property type="match status" value="1"/>
</dbReference>
<dbReference type="EMBL" id="FXAY01000001">
    <property type="protein sequence ID" value="SMG12442.1"/>
    <property type="molecule type" value="Genomic_DNA"/>
</dbReference>
<dbReference type="PANTHER" id="PTHR43245">
    <property type="entry name" value="BIFUNCTIONAL POLYMYXIN RESISTANCE PROTEIN ARNA"/>
    <property type="match status" value="1"/>
</dbReference>
<accession>A0A1X7ICR8</accession>
<dbReference type="Gene3D" id="3.90.25.10">
    <property type="entry name" value="UDP-galactose 4-epimerase, domain 1"/>
    <property type="match status" value="1"/>
</dbReference>
<name>A0A1X7ICR8_9MICO</name>
<dbReference type="InterPro" id="IPR036291">
    <property type="entry name" value="NAD(P)-bd_dom_sf"/>
</dbReference>